<dbReference type="GO" id="GO:0009279">
    <property type="term" value="C:cell outer membrane"/>
    <property type="evidence" value="ECO:0007669"/>
    <property type="project" value="UniProtKB-SubCell"/>
</dbReference>
<organism evidence="14 15">
    <name type="scientific">Luteimonas aestuarii</name>
    <dbReference type="NCBI Taxonomy" id="453837"/>
    <lineage>
        <taxon>Bacteria</taxon>
        <taxon>Pseudomonadati</taxon>
        <taxon>Pseudomonadota</taxon>
        <taxon>Gammaproteobacteria</taxon>
        <taxon>Lysobacterales</taxon>
        <taxon>Lysobacteraceae</taxon>
        <taxon>Luteimonas</taxon>
    </lineage>
</organism>
<protein>
    <submittedName>
        <fullName evidence="14">TonB-dependent receptor</fullName>
    </submittedName>
</protein>
<dbReference type="SUPFAM" id="SSF56935">
    <property type="entry name" value="Porins"/>
    <property type="match status" value="1"/>
</dbReference>
<comment type="similarity">
    <text evidence="8 9">Belongs to the TonB-dependent receptor family.</text>
</comment>
<sequence>MPASCKASKPRIVGSVLSFAIVLALAGNASAQQQAPEAQPAPPASDSASLDRVTVTGSRIARANTEGPAPVVVITAEEIERQGFTTVWESLGTLSQFTGNAQNETDVTGQSPNGQFINLRGLGPGYQLVLLNGKRIAEYPQAYGGTSTGVSTGSIPAAAVERIEVMSGGASAIYGSDAVAGVINIITKTNYEGDTVRLRGGTTSRGGGDTGLLQWVGGRSGDRWNLLYALERLDREEIVAAQRGLSYLAAPQYRTDNPRPTASLSGVYFRTTSPNVYYWPDANGNLSTSYDALLYACNQTNPNFVPFHSATTVAVPNRCGNNAYYDARTLQNGYGKTSGYLSGTFDFTPNVQGYAQFLYNRSKDKSSSQTHYFIGEAPFIVQDPVLGRVTASRSFDPAEVGQNYITFDEEAWNLNVGVQGTAFNNRFDWDASVVLSRFEIATARPRFLTNAIRDYYMGPVQGYHPDGTEIREFYIDRLFAPGTPALYDQLTTMVLNDGSSKNDGAQFVFAGPLFDLPAGSVQMAALLEASRMDYDLRPDPRITVDYTGPERVYNLTGTPGGGPRDRYAAGLEFRVPILSSVEATLAARYDEYKDVATQDAVTWQAGLEWRPTNNLLLRATHATSFRAPDILWIYAGTTGSNPFVIDEFWCRRDGVDPESDACIATGGDYYYQSYRVSSANPLLEPETGKSTTAGLVWDVVPNLSLTVDYYQIELEDRVQLSPDRITLEREADCRLGRDRAGGSVDVNSAECQFYLSTVERPITDSNPLGRITRFTSFPINAALMKTTGVDASLRYSQDIGRFGSLGVQAGYTHVFSFEHAAFADQPLRDERNNVEYNPVRNRSNLRLNWSIDDWNSSIYGYRLGSRPNNNQITHPGRGSSFTLWNADVSKRITEQMRLGLSVVNVFNKMPPQDDSYTAWPYFAPRSYSPIGRQIYANITFDF</sequence>
<evidence type="ECO:0000256" key="4">
    <source>
        <dbReference type="ARBA" id="ARBA00022692"/>
    </source>
</evidence>
<reference evidence="14 15" key="1">
    <citation type="submission" date="2019-03" db="EMBL/GenBank/DDBJ databases">
        <title>Luteimonas zhaokaii sp.nov., isolated from the rectal contents of Plateau pika in Yushu, Qinghai Province, China.</title>
        <authorList>
            <person name="Zhang G."/>
        </authorList>
    </citation>
    <scope>NUCLEOTIDE SEQUENCE [LARGE SCALE GENOMIC DNA]</scope>
    <source>
        <strain evidence="14 15">B9</strain>
    </source>
</reference>
<dbReference type="Gene3D" id="2.40.170.20">
    <property type="entry name" value="TonB-dependent receptor, beta-barrel domain"/>
    <property type="match status" value="1"/>
</dbReference>
<dbReference type="InterPro" id="IPR039426">
    <property type="entry name" value="TonB-dep_rcpt-like"/>
</dbReference>
<evidence type="ECO:0000256" key="5">
    <source>
        <dbReference type="ARBA" id="ARBA00023077"/>
    </source>
</evidence>
<keyword evidence="4 8" id="KW-0812">Transmembrane</keyword>
<dbReference type="Proteomes" id="UP000294796">
    <property type="component" value="Unassembled WGS sequence"/>
</dbReference>
<evidence type="ECO:0000256" key="9">
    <source>
        <dbReference type="RuleBase" id="RU003357"/>
    </source>
</evidence>
<dbReference type="EMBL" id="SMTF01000001">
    <property type="protein sequence ID" value="TDK28346.1"/>
    <property type="molecule type" value="Genomic_DNA"/>
</dbReference>
<keyword evidence="14" id="KW-0675">Receptor</keyword>
<feature type="domain" description="TonB-dependent receptor-like beta-barrel" evidence="12">
    <location>
        <begin position="518"/>
        <end position="905"/>
    </location>
</feature>
<keyword evidence="7 8" id="KW-0998">Cell outer membrane</keyword>
<evidence type="ECO:0000256" key="2">
    <source>
        <dbReference type="ARBA" id="ARBA00022448"/>
    </source>
</evidence>
<dbReference type="OrthoDB" id="6276154at2"/>
<feature type="region of interest" description="Disordered" evidence="10">
    <location>
        <begin position="33"/>
        <end position="52"/>
    </location>
</feature>
<dbReference type="AlphaFoldDB" id="A0A4R5U3R2"/>
<feature type="domain" description="TonB-dependent receptor plug" evidence="13">
    <location>
        <begin position="66"/>
        <end position="182"/>
    </location>
</feature>
<dbReference type="Gene3D" id="2.170.130.10">
    <property type="entry name" value="TonB-dependent receptor, plug domain"/>
    <property type="match status" value="1"/>
</dbReference>
<dbReference type="Pfam" id="PF07715">
    <property type="entry name" value="Plug"/>
    <property type="match status" value="1"/>
</dbReference>
<name>A0A4R5U3R2_9GAMM</name>
<evidence type="ECO:0000313" key="15">
    <source>
        <dbReference type="Proteomes" id="UP000294796"/>
    </source>
</evidence>
<dbReference type="InterPro" id="IPR037066">
    <property type="entry name" value="Plug_dom_sf"/>
</dbReference>
<evidence type="ECO:0000256" key="7">
    <source>
        <dbReference type="ARBA" id="ARBA00023237"/>
    </source>
</evidence>
<evidence type="ECO:0000259" key="12">
    <source>
        <dbReference type="Pfam" id="PF00593"/>
    </source>
</evidence>
<dbReference type="InterPro" id="IPR012910">
    <property type="entry name" value="Plug_dom"/>
</dbReference>
<evidence type="ECO:0000313" key="14">
    <source>
        <dbReference type="EMBL" id="TDK28346.1"/>
    </source>
</evidence>
<dbReference type="PROSITE" id="PS52016">
    <property type="entry name" value="TONB_DEPENDENT_REC_3"/>
    <property type="match status" value="1"/>
</dbReference>
<dbReference type="InterPro" id="IPR036942">
    <property type="entry name" value="Beta-barrel_TonB_sf"/>
</dbReference>
<gene>
    <name evidence="14" type="ORF">E2F46_00120</name>
</gene>
<dbReference type="InterPro" id="IPR000531">
    <property type="entry name" value="Beta-barrel_TonB"/>
</dbReference>
<evidence type="ECO:0000256" key="1">
    <source>
        <dbReference type="ARBA" id="ARBA00004571"/>
    </source>
</evidence>
<evidence type="ECO:0000256" key="8">
    <source>
        <dbReference type="PROSITE-ProRule" id="PRU01360"/>
    </source>
</evidence>
<dbReference type="PANTHER" id="PTHR47234:SF1">
    <property type="entry name" value="TONB-DEPENDENT RECEPTOR"/>
    <property type="match status" value="1"/>
</dbReference>
<feature type="compositionally biased region" description="Low complexity" evidence="10">
    <location>
        <begin position="33"/>
        <end position="48"/>
    </location>
</feature>
<feature type="signal peptide" evidence="11">
    <location>
        <begin position="1"/>
        <end position="31"/>
    </location>
</feature>
<keyword evidence="11" id="KW-0732">Signal</keyword>
<proteinExistence type="inferred from homology"/>
<accession>A0A4R5U3R2</accession>
<keyword evidence="15" id="KW-1185">Reference proteome</keyword>
<evidence type="ECO:0000256" key="3">
    <source>
        <dbReference type="ARBA" id="ARBA00022452"/>
    </source>
</evidence>
<evidence type="ECO:0000259" key="13">
    <source>
        <dbReference type="Pfam" id="PF07715"/>
    </source>
</evidence>
<comment type="caution">
    <text evidence="14">The sequence shown here is derived from an EMBL/GenBank/DDBJ whole genome shotgun (WGS) entry which is preliminary data.</text>
</comment>
<keyword evidence="6 8" id="KW-0472">Membrane</keyword>
<keyword evidence="2 8" id="KW-0813">Transport</keyword>
<evidence type="ECO:0000256" key="6">
    <source>
        <dbReference type="ARBA" id="ARBA00023136"/>
    </source>
</evidence>
<dbReference type="PANTHER" id="PTHR47234">
    <property type="match status" value="1"/>
</dbReference>
<feature type="chain" id="PRO_5020198651" evidence="11">
    <location>
        <begin position="32"/>
        <end position="942"/>
    </location>
</feature>
<keyword evidence="5 9" id="KW-0798">TonB box</keyword>
<evidence type="ECO:0000256" key="11">
    <source>
        <dbReference type="SAM" id="SignalP"/>
    </source>
</evidence>
<dbReference type="Pfam" id="PF00593">
    <property type="entry name" value="TonB_dep_Rec_b-barrel"/>
    <property type="match status" value="1"/>
</dbReference>
<evidence type="ECO:0000256" key="10">
    <source>
        <dbReference type="SAM" id="MobiDB-lite"/>
    </source>
</evidence>
<dbReference type="RefSeq" id="WP_133320168.1">
    <property type="nucleotide sequence ID" value="NZ_SMTF01000001.1"/>
</dbReference>
<comment type="subcellular location">
    <subcellularLocation>
        <location evidence="1 8">Cell outer membrane</location>
        <topology evidence="1 8">Multi-pass membrane protein</topology>
    </subcellularLocation>
</comment>
<keyword evidence="3 8" id="KW-1134">Transmembrane beta strand</keyword>